<sequence length="82" mass="9396">QASWSSHPLNLRVSMWPGRSSVAMPNDSDDSSVEILAEEPQSSSTSSSRPRERDEHLGQFGHRILPMGEEHPYRNTNMFYFF</sequence>
<dbReference type="Proteomes" id="UP000031036">
    <property type="component" value="Unassembled WGS sequence"/>
</dbReference>
<organism evidence="2 3">
    <name type="scientific">Toxocara canis</name>
    <name type="common">Canine roundworm</name>
    <dbReference type="NCBI Taxonomy" id="6265"/>
    <lineage>
        <taxon>Eukaryota</taxon>
        <taxon>Metazoa</taxon>
        <taxon>Ecdysozoa</taxon>
        <taxon>Nematoda</taxon>
        <taxon>Chromadorea</taxon>
        <taxon>Rhabditida</taxon>
        <taxon>Spirurina</taxon>
        <taxon>Ascaridomorpha</taxon>
        <taxon>Ascaridoidea</taxon>
        <taxon>Toxocaridae</taxon>
        <taxon>Toxocara</taxon>
    </lineage>
</organism>
<evidence type="ECO:0000313" key="3">
    <source>
        <dbReference type="Proteomes" id="UP000031036"/>
    </source>
</evidence>
<reference evidence="2 3" key="1">
    <citation type="submission" date="2014-11" db="EMBL/GenBank/DDBJ databases">
        <title>Genetic blueprint of the zoonotic pathogen Toxocara canis.</title>
        <authorList>
            <person name="Zhu X.-Q."/>
            <person name="Korhonen P.K."/>
            <person name="Cai H."/>
            <person name="Young N.D."/>
            <person name="Nejsum P."/>
            <person name="von Samson-Himmelstjerna G."/>
            <person name="Boag P.R."/>
            <person name="Tan P."/>
            <person name="Li Q."/>
            <person name="Min J."/>
            <person name="Yang Y."/>
            <person name="Wang X."/>
            <person name="Fang X."/>
            <person name="Hall R.S."/>
            <person name="Hofmann A."/>
            <person name="Sternberg P.W."/>
            <person name="Jex A.R."/>
            <person name="Gasser R.B."/>
        </authorList>
    </citation>
    <scope>NUCLEOTIDE SEQUENCE [LARGE SCALE GENOMIC DNA]</scope>
    <source>
        <strain evidence="2">PN_DK_2014</strain>
    </source>
</reference>
<feature type="region of interest" description="Disordered" evidence="1">
    <location>
        <begin position="15"/>
        <end position="68"/>
    </location>
</feature>
<name>A0A0B2UQX1_TOXCA</name>
<feature type="non-terminal residue" evidence="2">
    <location>
        <position position="1"/>
    </location>
</feature>
<dbReference type="EMBL" id="JPKZ01021768">
    <property type="protein sequence ID" value="KHN71562.1"/>
    <property type="molecule type" value="Genomic_DNA"/>
</dbReference>
<protein>
    <submittedName>
        <fullName evidence="2">Uncharacterized protein</fullName>
    </submittedName>
</protein>
<proteinExistence type="predicted"/>
<accession>A0A0B2UQX1</accession>
<comment type="caution">
    <text evidence="2">The sequence shown here is derived from an EMBL/GenBank/DDBJ whole genome shotgun (WGS) entry which is preliminary data.</text>
</comment>
<gene>
    <name evidence="2" type="ORF">Tcan_02175</name>
</gene>
<keyword evidence="3" id="KW-1185">Reference proteome</keyword>
<evidence type="ECO:0000313" key="2">
    <source>
        <dbReference type="EMBL" id="KHN71562.1"/>
    </source>
</evidence>
<dbReference type="AlphaFoldDB" id="A0A0B2UQX1"/>
<evidence type="ECO:0000256" key="1">
    <source>
        <dbReference type="SAM" id="MobiDB-lite"/>
    </source>
</evidence>